<comment type="caution">
    <text evidence="12">The sequence shown here is derived from an EMBL/GenBank/DDBJ whole genome shotgun (WGS) entry which is preliminary data.</text>
</comment>
<organism evidence="12 13">
    <name type="scientific">Paramuricea clavata</name>
    <name type="common">Red gorgonian</name>
    <name type="synonym">Violescent sea-whip</name>
    <dbReference type="NCBI Taxonomy" id="317549"/>
    <lineage>
        <taxon>Eukaryota</taxon>
        <taxon>Metazoa</taxon>
        <taxon>Cnidaria</taxon>
        <taxon>Anthozoa</taxon>
        <taxon>Octocorallia</taxon>
        <taxon>Malacalcyonacea</taxon>
        <taxon>Plexauridae</taxon>
        <taxon>Paramuricea</taxon>
    </lineage>
</organism>
<protein>
    <recommendedName>
        <fullName evidence="4">Cytochrome c oxidase subunit 7C, mitochondrial</fullName>
    </recommendedName>
    <alternativeName>
        <fullName evidence="11">Cytochrome c oxidase polypeptide VIIc</fullName>
    </alternativeName>
</protein>
<evidence type="ECO:0000256" key="1">
    <source>
        <dbReference type="ARBA" id="ARBA00004434"/>
    </source>
</evidence>
<dbReference type="SUPFAM" id="SSF81427">
    <property type="entry name" value="Mitochondrial cytochrome c oxidase subunit VIIc (aka VIIIa)"/>
    <property type="match status" value="1"/>
</dbReference>
<keyword evidence="8" id="KW-1133">Transmembrane helix</keyword>
<reference evidence="12" key="1">
    <citation type="submission" date="2020-04" db="EMBL/GenBank/DDBJ databases">
        <authorList>
            <person name="Alioto T."/>
            <person name="Alioto T."/>
            <person name="Gomez Garrido J."/>
        </authorList>
    </citation>
    <scope>NUCLEOTIDE SEQUENCE</scope>
    <source>
        <strain evidence="12">A484AB</strain>
    </source>
</reference>
<evidence type="ECO:0000256" key="5">
    <source>
        <dbReference type="ARBA" id="ARBA00022692"/>
    </source>
</evidence>
<comment type="subcellular location">
    <subcellularLocation>
        <location evidence="1">Mitochondrion inner membrane</location>
        <topology evidence="1">Single-pass membrane protein</topology>
    </subcellularLocation>
</comment>
<evidence type="ECO:0000313" key="13">
    <source>
        <dbReference type="Proteomes" id="UP001152795"/>
    </source>
</evidence>
<evidence type="ECO:0000313" key="12">
    <source>
        <dbReference type="EMBL" id="CAB4022380.1"/>
    </source>
</evidence>
<dbReference type="AlphaFoldDB" id="A0A6S7IYJ1"/>
<evidence type="ECO:0000256" key="8">
    <source>
        <dbReference type="ARBA" id="ARBA00022989"/>
    </source>
</evidence>
<dbReference type="FunFam" id="4.10.49.10:FF:000001">
    <property type="entry name" value="Cytochrome c oxidase subunit 7C"/>
    <property type="match status" value="1"/>
</dbReference>
<dbReference type="InterPro" id="IPR004202">
    <property type="entry name" value="COX7C/Cox8"/>
</dbReference>
<dbReference type="Proteomes" id="UP001152795">
    <property type="component" value="Unassembled WGS sequence"/>
</dbReference>
<evidence type="ECO:0000256" key="11">
    <source>
        <dbReference type="ARBA" id="ARBA00031140"/>
    </source>
</evidence>
<dbReference type="GO" id="GO:0005743">
    <property type="term" value="C:mitochondrial inner membrane"/>
    <property type="evidence" value="ECO:0007669"/>
    <property type="project" value="UniProtKB-SubCell"/>
</dbReference>
<name>A0A6S7IYJ1_PARCT</name>
<gene>
    <name evidence="12" type="ORF">PACLA_8A068387</name>
</gene>
<dbReference type="EMBL" id="CACRXK020011945">
    <property type="protein sequence ID" value="CAB4022380.1"/>
    <property type="molecule type" value="Genomic_DNA"/>
</dbReference>
<evidence type="ECO:0000256" key="3">
    <source>
        <dbReference type="ARBA" id="ARBA00010514"/>
    </source>
</evidence>
<proteinExistence type="inferred from homology"/>
<keyword evidence="10" id="KW-0472">Membrane</keyword>
<evidence type="ECO:0000256" key="4">
    <source>
        <dbReference type="ARBA" id="ARBA00017004"/>
    </source>
</evidence>
<evidence type="ECO:0000256" key="10">
    <source>
        <dbReference type="ARBA" id="ARBA00023136"/>
    </source>
</evidence>
<evidence type="ECO:0000256" key="9">
    <source>
        <dbReference type="ARBA" id="ARBA00023128"/>
    </source>
</evidence>
<dbReference type="Pfam" id="PF02935">
    <property type="entry name" value="COX7C"/>
    <property type="match status" value="1"/>
</dbReference>
<comment type="similarity">
    <text evidence="3">Belongs to the cytochrome c oxidase VIIc family.</text>
</comment>
<comment type="pathway">
    <text evidence="2">Energy metabolism; oxidative phosphorylation.</text>
</comment>
<keyword evidence="5" id="KW-0812">Transmembrane</keyword>
<dbReference type="PANTHER" id="PTHR13313:SF0">
    <property type="entry name" value="CYTOCHROME C OXIDASE SUBUNIT 7C, MITOCHONDRIAL"/>
    <property type="match status" value="1"/>
</dbReference>
<dbReference type="PANTHER" id="PTHR13313">
    <property type="entry name" value="CYTOCHROME C OXIDASE SUBUNIT VIIC"/>
    <property type="match status" value="1"/>
</dbReference>
<keyword evidence="6" id="KW-0999">Mitochondrion inner membrane</keyword>
<dbReference type="InterPro" id="IPR036636">
    <property type="entry name" value="COX7C/Cox8_sf"/>
</dbReference>
<keyword evidence="13" id="KW-1185">Reference proteome</keyword>
<sequence>MIYGPSSQKAKTLENFKMSSLSRGVYLARSAARLRATGRPLIRGEVENAPGQNMPFQTKNKSRLLATMILFLGTGFSIPFIGVRFQMAKNSSA</sequence>
<evidence type="ECO:0000256" key="2">
    <source>
        <dbReference type="ARBA" id="ARBA00004673"/>
    </source>
</evidence>
<dbReference type="GO" id="GO:0045277">
    <property type="term" value="C:respiratory chain complex IV"/>
    <property type="evidence" value="ECO:0007669"/>
    <property type="project" value="InterPro"/>
</dbReference>
<dbReference type="GO" id="GO:0006123">
    <property type="term" value="P:mitochondrial electron transport, cytochrome c to oxygen"/>
    <property type="evidence" value="ECO:0007669"/>
    <property type="project" value="InterPro"/>
</dbReference>
<dbReference type="UniPathway" id="UPA00705"/>
<accession>A0A6S7IYJ1</accession>
<dbReference type="OrthoDB" id="9974841at2759"/>
<evidence type="ECO:0000256" key="7">
    <source>
        <dbReference type="ARBA" id="ARBA00022946"/>
    </source>
</evidence>
<evidence type="ECO:0000256" key="6">
    <source>
        <dbReference type="ARBA" id="ARBA00022792"/>
    </source>
</evidence>
<keyword evidence="9" id="KW-0496">Mitochondrion</keyword>
<dbReference type="Gene3D" id="4.10.49.10">
    <property type="entry name" value="Cytochrome c oxidase subunit VIIc"/>
    <property type="match status" value="1"/>
</dbReference>
<keyword evidence="7" id="KW-0809">Transit peptide</keyword>